<feature type="region of interest" description="Disordered" evidence="4">
    <location>
        <begin position="951"/>
        <end position="979"/>
    </location>
</feature>
<dbReference type="Proteomes" id="UP000070544">
    <property type="component" value="Unassembled WGS sequence"/>
</dbReference>
<dbReference type="Gene3D" id="1.10.1040.10">
    <property type="entry name" value="N-(1-d-carboxylethyl)-l-norvaline Dehydrogenase, domain 2"/>
    <property type="match status" value="1"/>
</dbReference>
<dbReference type="PANTHER" id="PTHR21708:SF26">
    <property type="entry name" value="2-DEHYDROPANTOATE 2-REDUCTASE"/>
    <property type="match status" value="1"/>
</dbReference>
<gene>
    <name evidence="6" type="ORF">M427DRAFT_75324</name>
</gene>
<dbReference type="InterPro" id="IPR011989">
    <property type="entry name" value="ARM-like"/>
</dbReference>
<dbReference type="EMBL" id="KQ965859">
    <property type="protein sequence ID" value="KXS09542.1"/>
    <property type="molecule type" value="Genomic_DNA"/>
</dbReference>
<dbReference type="InterPro" id="IPR051402">
    <property type="entry name" value="KPR-Related"/>
</dbReference>
<feature type="compositionally biased region" description="Low complexity" evidence="4">
    <location>
        <begin position="954"/>
        <end position="979"/>
    </location>
</feature>
<dbReference type="Gene3D" id="1.25.10.10">
    <property type="entry name" value="Leucine-rich Repeat Variant"/>
    <property type="match status" value="1"/>
</dbReference>
<dbReference type="SUPFAM" id="SSF48371">
    <property type="entry name" value="ARM repeat"/>
    <property type="match status" value="1"/>
</dbReference>
<protein>
    <recommendedName>
        <fullName evidence="5">ELMO domain-containing protein</fullName>
    </recommendedName>
</protein>
<feature type="compositionally biased region" description="Low complexity" evidence="4">
    <location>
        <begin position="373"/>
        <end position="397"/>
    </location>
</feature>
<dbReference type="Pfam" id="PF04727">
    <property type="entry name" value="ELMO_CED12"/>
    <property type="match status" value="2"/>
</dbReference>
<dbReference type="PROSITE" id="PS51335">
    <property type="entry name" value="ELMO"/>
    <property type="match status" value="1"/>
</dbReference>
<name>A0A138ZYF9_GONPJ</name>
<evidence type="ECO:0000256" key="3">
    <source>
        <dbReference type="ARBA" id="ARBA00023036"/>
    </source>
</evidence>
<dbReference type="PANTHER" id="PTHR21708">
    <property type="entry name" value="PROBABLE 2-DEHYDROPANTOATE 2-REDUCTASE"/>
    <property type="match status" value="1"/>
</dbReference>
<dbReference type="InterPro" id="IPR008927">
    <property type="entry name" value="6-PGluconate_DH-like_C_sf"/>
</dbReference>
<feature type="region of interest" description="Disordered" evidence="4">
    <location>
        <begin position="371"/>
        <end position="400"/>
    </location>
</feature>
<dbReference type="OrthoDB" id="28413at2759"/>
<keyword evidence="7" id="KW-1185">Reference proteome</keyword>
<sequence length="1116" mass="120460">MAQSAPALPPLTLPNPTPIHVLLVGAGAIGVVYVSRLHSPANNIFCSAVLRSEYNPVIKRGGTFTILTKEFEGKDYDWEPHRIFNNVEAAGAAGIDWDFIVVGTKAIPESFSCGELVKPAVTSTKTGIILIQNGVGVERDTALLFPNNLVSSAVAFMAATREGEPGIVKHFGVTTMPIGVYRGEDLTALGKSYTPPTDGDERILHLSRLWKEVGGVSARYVEDLQPARWYKLLWNASFGPISVLTNVPSHPAIAANPGLLQFAKDNVTDIWHVAEKLFPGRFPPKIRLGPSLEEWPGKGVSRVGDHKASMLVDVEECRDAEIEVILGEPVRIAKRAGLELPRLVHAATFNVTVSPTIQEVVSNSSCVVGRGNSTAATGTSAESTASATSAESAAPTGAGRGGVAVSNTTYINSGLLEVGGVYNITLNQTVYNGLKLDTTIDTSLPIAMVVRGLVATVELSSPSQTSPQVASQIDIRAANEMCLRMLETDELVTDETLRNRVKDQDHLKLCPHPTIEASDLADRLRSLTGTPNGAGGPEAKRVLFVLQRYLKEPEFSSAFVARGGALALQRCVSAFDGNTLAYALQAMHNLVEQRGWEGLDGGVVEGLVTILVREELTNICRPATSILAKLVSSLPAAPTASTDPSTPQQPASNRELTGFEAVNAAMATQPAFLPTLVRRLSAPDPSMQLASLHLLNVLLRHVSESARDDFARLLDVLRCGAFVARIALSGCSEELKPHLAEYQTLAVRELHRKKKRAVVGDGQAPAQGIMMQEILNAASLNSPNFDGGKWKRVGFATENPRRELSRVGELGLENFHNFVRTFGSQSYVGPPGVPPPSYLQGPSGPPAFSRLLVEQQQKAVEKRCPVARGSMEVTEMLSDYWEVGTGYSTSTTFQPLLLAFDQVHATTLELWVRTWRDLDGSNVAEDFQKVSAMVRSQFKYSVGGAAGGTPSATVSAVQQGSQQPSQQQHAGSGSSGPSAAAAAQQSAVAAVAGMIERFRRDMLEVPYVVIRQRMLKELEMEDGLMSKAAIKNLRDTLFKDSYQFVKQQRLSCLQAGSWFPVVTAKGRMKNTFRFYRLAANKKAIHWAEFQGEGVTGRKPDMTELGEKSTLVHEWCG</sequence>
<evidence type="ECO:0000256" key="2">
    <source>
        <dbReference type="ARBA" id="ARBA00022907"/>
    </source>
</evidence>
<dbReference type="GO" id="GO:0006915">
    <property type="term" value="P:apoptotic process"/>
    <property type="evidence" value="ECO:0007669"/>
    <property type="project" value="UniProtKB-KW"/>
</dbReference>
<dbReference type="InterPro" id="IPR001849">
    <property type="entry name" value="PH_domain"/>
</dbReference>
<evidence type="ECO:0000259" key="5">
    <source>
        <dbReference type="PROSITE" id="PS51335"/>
    </source>
</evidence>
<dbReference type="Pfam" id="PF02558">
    <property type="entry name" value="ApbA"/>
    <property type="match status" value="1"/>
</dbReference>
<feature type="domain" description="ELMO" evidence="5">
    <location>
        <begin position="766"/>
        <end position="942"/>
    </location>
</feature>
<dbReference type="FunFam" id="1.10.1040.10:FF:000017">
    <property type="entry name" value="2-dehydropantoate 2-reductase"/>
    <property type="match status" value="1"/>
</dbReference>
<dbReference type="InterPro" id="IPR013332">
    <property type="entry name" value="KPR_N"/>
</dbReference>
<organism evidence="6 7">
    <name type="scientific">Gonapodya prolifera (strain JEL478)</name>
    <name type="common">Monoblepharis prolifera</name>
    <dbReference type="NCBI Taxonomy" id="1344416"/>
    <lineage>
        <taxon>Eukaryota</taxon>
        <taxon>Fungi</taxon>
        <taxon>Fungi incertae sedis</taxon>
        <taxon>Chytridiomycota</taxon>
        <taxon>Chytridiomycota incertae sedis</taxon>
        <taxon>Monoblepharidomycetes</taxon>
        <taxon>Monoblepharidales</taxon>
        <taxon>Gonapodyaceae</taxon>
        <taxon>Gonapodya</taxon>
    </lineage>
</organism>
<dbReference type="Gene3D" id="3.40.50.720">
    <property type="entry name" value="NAD(P)-binding Rossmann-like Domain"/>
    <property type="match status" value="1"/>
</dbReference>
<dbReference type="InterPro" id="IPR006816">
    <property type="entry name" value="ELMO_dom"/>
</dbReference>
<dbReference type="GO" id="GO:0017124">
    <property type="term" value="F:SH3 domain binding"/>
    <property type="evidence" value="ECO:0007669"/>
    <property type="project" value="UniProtKB-KW"/>
</dbReference>
<evidence type="ECO:0000313" key="7">
    <source>
        <dbReference type="Proteomes" id="UP000070544"/>
    </source>
</evidence>
<keyword evidence="3" id="KW-0729">SH3-binding</keyword>
<dbReference type="Pfam" id="PF11841">
    <property type="entry name" value="ELMO_ARM"/>
    <property type="match status" value="1"/>
</dbReference>
<accession>A0A138ZYF9</accession>
<dbReference type="Pfam" id="PF16457">
    <property type="entry name" value="PH_12"/>
    <property type="match status" value="1"/>
</dbReference>
<evidence type="ECO:0000256" key="1">
    <source>
        <dbReference type="ARBA" id="ARBA00022703"/>
    </source>
</evidence>
<dbReference type="Pfam" id="PF08546">
    <property type="entry name" value="ApbA_C"/>
    <property type="match status" value="1"/>
</dbReference>
<dbReference type="OMA" id="RIANHRM"/>
<dbReference type="GO" id="GO:0005737">
    <property type="term" value="C:cytoplasm"/>
    <property type="evidence" value="ECO:0007669"/>
    <property type="project" value="TreeGrafter"/>
</dbReference>
<dbReference type="STRING" id="1344416.A0A138ZYF9"/>
<keyword evidence="2" id="KW-0581">Phagocytosis</keyword>
<dbReference type="InterPro" id="IPR013752">
    <property type="entry name" value="KPA_reductase"/>
</dbReference>
<evidence type="ECO:0000256" key="4">
    <source>
        <dbReference type="SAM" id="MobiDB-lite"/>
    </source>
</evidence>
<dbReference type="AlphaFoldDB" id="A0A138ZYF9"/>
<proteinExistence type="predicted"/>
<dbReference type="SUPFAM" id="SSF48179">
    <property type="entry name" value="6-phosphogluconate dehydrogenase C-terminal domain-like"/>
    <property type="match status" value="1"/>
</dbReference>
<dbReference type="InterPro" id="IPR013328">
    <property type="entry name" value="6PGD_dom2"/>
</dbReference>
<evidence type="ECO:0000313" key="6">
    <source>
        <dbReference type="EMBL" id="KXS09542.1"/>
    </source>
</evidence>
<dbReference type="InterPro" id="IPR016024">
    <property type="entry name" value="ARM-type_fold"/>
</dbReference>
<reference evidence="6 7" key="1">
    <citation type="journal article" date="2015" name="Genome Biol. Evol.">
        <title>Phylogenomic analyses indicate that early fungi evolved digesting cell walls of algal ancestors of land plants.</title>
        <authorList>
            <person name="Chang Y."/>
            <person name="Wang S."/>
            <person name="Sekimoto S."/>
            <person name="Aerts A.L."/>
            <person name="Choi C."/>
            <person name="Clum A."/>
            <person name="LaButti K.M."/>
            <person name="Lindquist E.A."/>
            <person name="Yee Ngan C."/>
            <person name="Ohm R.A."/>
            <person name="Salamov A.A."/>
            <person name="Grigoriev I.V."/>
            <person name="Spatafora J.W."/>
            <person name="Berbee M.L."/>
        </authorList>
    </citation>
    <scope>NUCLEOTIDE SEQUENCE [LARGE SCALE GENOMIC DNA]</scope>
    <source>
        <strain evidence="6 7">JEL478</strain>
    </source>
</reference>
<keyword evidence="1" id="KW-0053">Apoptosis</keyword>
<dbReference type="InterPro" id="IPR024574">
    <property type="entry name" value="ELMO_ARM"/>
</dbReference>